<reference evidence="1" key="1">
    <citation type="journal article" date="2021" name="New Phytol.">
        <title>Evolutionary innovations through gain and loss of genes in the ectomycorrhizal Boletales.</title>
        <authorList>
            <person name="Wu G."/>
            <person name="Miyauchi S."/>
            <person name="Morin E."/>
            <person name="Kuo A."/>
            <person name="Drula E."/>
            <person name="Varga T."/>
            <person name="Kohler A."/>
            <person name="Feng B."/>
            <person name="Cao Y."/>
            <person name="Lipzen A."/>
            <person name="Daum C."/>
            <person name="Hundley H."/>
            <person name="Pangilinan J."/>
            <person name="Johnson J."/>
            <person name="Barry K."/>
            <person name="LaButti K."/>
            <person name="Ng V."/>
            <person name="Ahrendt S."/>
            <person name="Min B."/>
            <person name="Choi I.G."/>
            <person name="Park H."/>
            <person name="Plett J.M."/>
            <person name="Magnuson J."/>
            <person name="Spatafora J.W."/>
            <person name="Nagy L.G."/>
            <person name="Henrissat B."/>
            <person name="Grigoriev I.V."/>
            <person name="Yang Z.L."/>
            <person name="Xu J."/>
            <person name="Martin F.M."/>
        </authorList>
    </citation>
    <scope>NUCLEOTIDE SEQUENCE</scope>
    <source>
        <strain evidence="1">KUC20120723A-06</strain>
    </source>
</reference>
<dbReference type="EMBL" id="MU266340">
    <property type="protein sequence ID" value="KAH7929582.1"/>
    <property type="molecule type" value="Genomic_DNA"/>
</dbReference>
<name>A0ACB8BXK2_9AGAM</name>
<dbReference type="Proteomes" id="UP000790709">
    <property type="component" value="Unassembled WGS sequence"/>
</dbReference>
<sequence length="197" mass="21083">MSVRPSPSDDDLDDLLLSCRYGELEEVQQFVSKFGSGVIPTIHDNNGNTVLHMVCANGHVDVLEYLLPLVPPSLISAQNEALSTPLHWAALNQHLTVAQKLIQFPAGPGADLIDIKNASGRSPLGEAENAGWEDGARWLVQMMKLEEGEGAVGDAGEDEHLDASQNVEVEIEDAEGKVARMIIGGGQVQADSSPKTH</sequence>
<comment type="caution">
    <text evidence="1">The sequence shown here is derived from an EMBL/GenBank/DDBJ whole genome shotgun (WGS) entry which is preliminary data.</text>
</comment>
<organism evidence="1 2">
    <name type="scientific">Leucogyrophana mollusca</name>
    <dbReference type="NCBI Taxonomy" id="85980"/>
    <lineage>
        <taxon>Eukaryota</taxon>
        <taxon>Fungi</taxon>
        <taxon>Dikarya</taxon>
        <taxon>Basidiomycota</taxon>
        <taxon>Agaricomycotina</taxon>
        <taxon>Agaricomycetes</taxon>
        <taxon>Agaricomycetidae</taxon>
        <taxon>Boletales</taxon>
        <taxon>Boletales incertae sedis</taxon>
        <taxon>Leucogyrophana</taxon>
    </lineage>
</organism>
<keyword evidence="2" id="KW-1185">Reference proteome</keyword>
<evidence type="ECO:0000313" key="1">
    <source>
        <dbReference type="EMBL" id="KAH7929582.1"/>
    </source>
</evidence>
<gene>
    <name evidence="1" type="ORF">BV22DRAFT_1056745</name>
</gene>
<evidence type="ECO:0000313" key="2">
    <source>
        <dbReference type="Proteomes" id="UP000790709"/>
    </source>
</evidence>
<protein>
    <submittedName>
        <fullName evidence="1">Ankyrin</fullName>
    </submittedName>
</protein>
<accession>A0ACB8BXK2</accession>
<proteinExistence type="predicted"/>